<dbReference type="InterPro" id="IPR020841">
    <property type="entry name" value="PKS_Beta-ketoAc_synthase_dom"/>
</dbReference>
<dbReference type="GO" id="GO:0004312">
    <property type="term" value="F:fatty acid synthase activity"/>
    <property type="evidence" value="ECO:0007669"/>
    <property type="project" value="TreeGrafter"/>
</dbReference>
<dbReference type="Pfam" id="PF00550">
    <property type="entry name" value="PP-binding"/>
    <property type="match status" value="2"/>
</dbReference>
<feature type="domain" description="Ketosynthase family 3 (KS3)" evidence="7">
    <location>
        <begin position="384"/>
        <end position="807"/>
    </location>
</feature>
<dbReference type="PROSITE" id="PS50075">
    <property type="entry name" value="CARRIER"/>
    <property type="match status" value="2"/>
</dbReference>
<feature type="domain" description="Carrier" evidence="6">
    <location>
        <begin position="1651"/>
        <end position="1726"/>
    </location>
</feature>
<dbReference type="SUPFAM" id="SSF53474">
    <property type="entry name" value="alpha/beta-Hydrolases"/>
    <property type="match status" value="1"/>
</dbReference>
<dbReference type="PANTHER" id="PTHR43775">
    <property type="entry name" value="FATTY ACID SYNTHASE"/>
    <property type="match status" value="1"/>
</dbReference>
<evidence type="ECO:0000256" key="1">
    <source>
        <dbReference type="ARBA" id="ARBA00022450"/>
    </source>
</evidence>
<dbReference type="Gene3D" id="3.30.70.3290">
    <property type="match status" value="1"/>
</dbReference>
<name>A0A6A6DYR8_9PEZI</name>
<evidence type="ECO:0000259" key="8">
    <source>
        <dbReference type="PROSITE" id="PS52019"/>
    </source>
</evidence>
<evidence type="ECO:0000256" key="3">
    <source>
        <dbReference type="ARBA" id="ARBA00022679"/>
    </source>
</evidence>
<dbReference type="Gene3D" id="3.10.129.110">
    <property type="entry name" value="Polyketide synthase dehydratase"/>
    <property type="match status" value="1"/>
</dbReference>
<evidence type="ECO:0000313" key="9">
    <source>
        <dbReference type="EMBL" id="KAF2184183.1"/>
    </source>
</evidence>
<dbReference type="Gene3D" id="1.10.1200.10">
    <property type="entry name" value="ACP-like"/>
    <property type="match status" value="2"/>
</dbReference>
<dbReference type="GO" id="GO:0031177">
    <property type="term" value="F:phosphopantetheine binding"/>
    <property type="evidence" value="ECO:0007669"/>
    <property type="project" value="InterPro"/>
</dbReference>
<dbReference type="GO" id="GO:0004315">
    <property type="term" value="F:3-oxoacyl-[acyl-carrier-protein] synthase activity"/>
    <property type="evidence" value="ECO:0007669"/>
    <property type="project" value="InterPro"/>
</dbReference>
<sequence length="2122" mass="234439">MREKSILFFADSSQETRSFLDTILKGSKGNGPLLSSFLEKASLALQDEWSQLPSTQRAVLPNFRSLECLFEGITQGGNRHPALHLVEVVLVQLAHFINAHERAPKEPYPSHENSICVGVCFGEIAAATVALSASLNDLIPFAVDAVRLSFRGGILAVAVGNDIEARDANGGSWALSVPRDTGLDSSENLVALHDRLKIPPHKRAWISALGNSTITLGGPPSSLDLISEYLVSLTDFTKVSALRRLAICAPYHADHIFSNEETSKVIRQPSSLESLKFNHPISQNQRKVLIGGSAEYPHEVSAANHILEDALYEIFARPIDWKTITLSCKKILDRDATTSCRVRTFGPDLQGRSLASGLQRMGVSGLVFDAEFSKMTEEVTSSPSTPLAIIGMAGRFPGASNPDEFWNILSQGVDCVQEVPDDRFDKTVHFKDKIWGCFMEKPGLFDPRFFHMSPREAVNTDPAHRLGLTAVQEALDMAGVVSNSTTSTDASRIGTFWGNATEEYKEEYMSQHVDPYYIPGSSRAFAPGRVNFVYNFDGPAVSFDTACSSSMIALHHACNNVWNGDCGTAIIVGSNVLAAPYSYKGLDLGHFLSKTGGCKSFDEYADGYCRGEAVGTIIIKKLTDAVADNDHVLGVIRAISTNHSSNSSSITRPHGPTQEKLFRRLLDQANLKPSDISYVEMHGTGTQAGDTVEMSSVANVLAPEPRSKENPLYLGAVKSNVAHGEGASGITSLIKSLLMLREQKIPPHVGIKSGTRRREPDLDSKNIHIASHLMDWKASPEARGALRRVLISNFSAAGGNTSMILEEASPRRPTNSYDHRSHQVIAVSGKTEKALRDNMKKLLEWTKQQSSLRLSDLSYTTTVRRPRYEFRHSIAASSSRDFEEQMDSKLGNLSSKDYQPADANIVFTGYTNTQSPAMQELFSTSSFFRSEVSRLDQSAQRLGHQTIIPFFEGGDRQELSFIQRQLGYVISQIAMYKLVISWGIRPSTVTGHSLGEYVALVASGIVSPGDMLYIVGERAKALEQKCDLKSHGMLAVRTSVPEAQQHLQSELANIEISCINSPSDNVLSGPIPDLEKAEKLLKEKQIQCSRVDTPLAFHSSQMDAVGDDLLAAQNFIKFNNAHTPLLSPTEGNVVNSASQLGPDYFKRHTRGTVDFCGILSKGVQDNSGSKESIWLEIGPHGICSPMVKLTLGPKTRAIPLMKRDESIWATAPRALSLLYNAGHNIDWKEYHREYQNLQQLLHIPSYVLDEQHYWLPPKKPSTAERVVEKPVTLEQPRVSQMDVKLASKSVHKLVSRCVQDGFIMLSFETNLLEPHLYEVMQGHMMNGSYLCPASLYTDIALTIGQYLSDNEFEVQSNFRACVSTLDIHKPIIAPHSKAGAFLVMRIVAHSDLHDKRTKLRFETKSPDNDDIQVHAQCQVYFEKKQDWMAEWSREQDHVLRDIGNLEAKLFRGLSQRLLSGLVYRLFDTVVVYGDKFKSMKEVLVGETQLQGLASVELYQGSDCSGYVCCPYWMDGLAHVAGFLINGLRQDSEKVIYISPGWDNFRLADHIDPEGRYKSYVRIEDHGSTVNAECYILLGDRIVGKVDGLKFQMLPRSIINRILPPGGQQQPSGHRAPIRQQQDSDLSSQESDAGPDTPESDHTLLELDLDDATPVIGLKTIIYEETGVSEEDIHAETEIVDLGIDSLLSLTISDRLREEYHLDLLPPNLFQIHPTFGALESYIQSIAPKSHRRNDYTATTKTTILSNEKPAMPKSHLHPTDNNPNKNSSDQRVQIEQVRKVIAEQMGLEAADLSPSDDLFDLGLDSLMSLEIVEALRSGLGFELDSNFFMSAGTLEQVEKALFIPPPPTVDIVVDEEPAPATEPSQKLCIVLQGDPNRCARKLFLFPDGSGAANVYARLPIIDKTTCVFGFNSPYLKKGVVSNLTVTNFVSLWIREIKNRQPQGPYHLGGYSSGGYYAYEAAKILMEQKQSVETLICIDTPSRSVYDALPEDVLDLVASSNVVGDGERPTPTWLVDHFRSSIQAVSSYAPAPMTGHSQPKTYLIWAESGIDDLSRTMASKSKFNSGIAKFFAGRRGPIRPHGWAQLIAPKNIYLAKASGNHFNIVLPPNVSQQYGHQDPADQI</sequence>
<dbReference type="SMART" id="SM00823">
    <property type="entry name" value="PKS_PP"/>
    <property type="match status" value="2"/>
</dbReference>
<dbReference type="Pfam" id="PF16073">
    <property type="entry name" value="SAT"/>
    <property type="match status" value="1"/>
</dbReference>
<feature type="active site" description="Proton acceptor; for dehydratase activity" evidence="4">
    <location>
        <position position="1323"/>
    </location>
</feature>
<protein>
    <submittedName>
        <fullName evidence="9">Putative polyketide synthase</fullName>
    </submittedName>
</protein>
<dbReference type="InterPro" id="IPR016036">
    <property type="entry name" value="Malonyl_transacylase_ACP-bd"/>
</dbReference>
<dbReference type="EMBL" id="ML994639">
    <property type="protein sequence ID" value="KAF2184183.1"/>
    <property type="molecule type" value="Genomic_DNA"/>
</dbReference>
<dbReference type="InterPro" id="IPR006162">
    <property type="entry name" value="Ppantetheine_attach_site"/>
</dbReference>
<dbReference type="InterPro" id="IPR018201">
    <property type="entry name" value="Ketoacyl_synth_AS"/>
</dbReference>
<feature type="region of interest" description="C-terminal hotdog fold" evidence="4">
    <location>
        <begin position="1454"/>
        <end position="1599"/>
    </location>
</feature>
<dbReference type="InterPro" id="IPR049551">
    <property type="entry name" value="PKS_DH_C"/>
</dbReference>
<keyword evidence="1" id="KW-0596">Phosphopantetheine</keyword>
<dbReference type="InterPro" id="IPR029058">
    <property type="entry name" value="AB_hydrolase_fold"/>
</dbReference>
<dbReference type="InterPro" id="IPR030918">
    <property type="entry name" value="PT_fungal_PKS"/>
</dbReference>
<feature type="active site" description="Proton donor; for dehydratase activity" evidence="4">
    <location>
        <position position="1514"/>
    </location>
</feature>
<dbReference type="Pfam" id="PF14765">
    <property type="entry name" value="PS-DH"/>
    <property type="match status" value="1"/>
</dbReference>
<dbReference type="Pfam" id="PF22621">
    <property type="entry name" value="CurL-like_PKS_C"/>
    <property type="match status" value="1"/>
</dbReference>
<feature type="compositionally biased region" description="Polar residues" evidence="5">
    <location>
        <begin position="1759"/>
        <end position="1771"/>
    </location>
</feature>
<dbReference type="InterPro" id="IPR032088">
    <property type="entry name" value="SAT"/>
</dbReference>
<dbReference type="GO" id="GO:0044550">
    <property type="term" value="P:secondary metabolite biosynthetic process"/>
    <property type="evidence" value="ECO:0007669"/>
    <property type="project" value="TreeGrafter"/>
</dbReference>
<dbReference type="Proteomes" id="UP000800200">
    <property type="component" value="Unassembled WGS sequence"/>
</dbReference>
<keyword evidence="2" id="KW-0597">Phosphoprotein</keyword>
<dbReference type="InterPro" id="IPR036736">
    <property type="entry name" value="ACP-like_sf"/>
</dbReference>
<dbReference type="InterPro" id="IPR014030">
    <property type="entry name" value="Ketoacyl_synth_N"/>
</dbReference>
<dbReference type="CDD" id="cd00833">
    <property type="entry name" value="PKS"/>
    <property type="match status" value="1"/>
</dbReference>
<feature type="region of interest" description="N-terminal hotdog fold" evidence="4">
    <location>
        <begin position="1291"/>
        <end position="1426"/>
    </location>
</feature>
<dbReference type="SMART" id="SM00827">
    <property type="entry name" value="PKS_AT"/>
    <property type="match status" value="1"/>
</dbReference>
<keyword evidence="10" id="KW-1185">Reference proteome</keyword>
<dbReference type="PROSITE" id="PS52004">
    <property type="entry name" value="KS3_2"/>
    <property type="match status" value="1"/>
</dbReference>
<dbReference type="Gene3D" id="3.40.366.10">
    <property type="entry name" value="Malonyl-Coenzyme A Acyl Carrier Protein, domain 2"/>
    <property type="match status" value="2"/>
</dbReference>
<evidence type="ECO:0000259" key="7">
    <source>
        <dbReference type="PROSITE" id="PS52004"/>
    </source>
</evidence>
<gene>
    <name evidence="9" type="ORF">K469DRAFT_580503</name>
</gene>
<dbReference type="InterPro" id="IPR014031">
    <property type="entry name" value="Ketoacyl_synth_C"/>
</dbReference>
<dbReference type="PROSITE" id="PS52019">
    <property type="entry name" value="PKS_MFAS_DH"/>
    <property type="match status" value="1"/>
</dbReference>
<dbReference type="InterPro" id="IPR001227">
    <property type="entry name" value="Ac_transferase_dom_sf"/>
</dbReference>
<dbReference type="SUPFAM" id="SSF55048">
    <property type="entry name" value="Probable ACP-binding domain of malonyl-CoA ACP transacylase"/>
    <property type="match status" value="1"/>
</dbReference>
<dbReference type="SMART" id="SM00825">
    <property type="entry name" value="PKS_KS"/>
    <property type="match status" value="1"/>
</dbReference>
<feature type="domain" description="PKS/mFAS DH" evidence="8">
    <location>
        <begin position="1291"/>
        <end position="1599"/>
    </location>
</feature>
<dbReference type="Gene3D" id="3.40.47.10">
    <property type="match status" value="1"/>
</dbReference>
<dbReference type="InterPro" id="IPR016039">
    <property type="entry name" value="Thiolase-like"/>
</dbReference>
<evidence type="ECO:0000256" key="4">
    <source>
        <dbReference type="PROSITE-ProRule" id="PRU01363"/>
    </source>
</evidence>
<dbReference type="InterPro" id="IPR014043">
    <property type="entry name" value="Acyl_transferase_dom"/>
</dbReference>
<reference evidence="9" key="1">
    <citation type="journal article" date="2020" name="Stud. Mycol.">
        <title>101 Dothideomycetes genomes: a test case for predicting lifestyles and emergence of pathogens.</title>
        <authorList>
            <person name="Haridas S."/>
            <person name="Albert R."/>
            <person name="Binder M."/>
            <person name="Bloem J."/>
            <person name="Labutti K."/>
            <person name="Salamov A."/>
            <person name="Andreopoulos B."/>
            <person name="Baker S."/>
            <person name="Barry K."/>
            <person name="Bills G."/>
            <person name="Bluhm B."/>
            <person name="Cannon C."/>
            <person name="Castanera R."/>
            <person name="Culley D."/>
            <person name="Daum C."/>
            <person name="Ezra D."/>
            <person name="Gonzalez J."/>
            <person name="Henrissat B."/>
            <person name="Kuo A."/>
            <person name="Liang C."/>
            <person name="Lipzen A."/>
            <person name="Lutzoni F."/>
            <person name="Magnuson J."/>
            <person name="Mondo S."/>
            <person name="Nolan M."/>
            <person name="Ohm R."/>
            <person name="Pangilinan J."/>
            <person name="Park H.-J."/>
            <person name="Ramirez L."/>
            <person name="Alfaro M."/>
            <person name="Sun H."/>
            <person name="Tritt A."/>
            <person name="Yoshinaga Y."/>
            <person name="Zwiers L.-H."/>
            <person name="Turgeon B."/>
            <person name="Goodwin S."/>
            <person name="Spatafora J."/>
            <person name="Crous P."/>
            <person name="Grigoriev I."/>
        </authorList>
    </citation>
    <scope>NUCLEOTIDE SEQUENCE</scope>
    <source>
        <strain evidence="9">CBS 207.26</strain>
    </source>
</reference>
<dbReference type="Gene3D" id="3.40.50.1820">
    <property type="entry name" value="alpha/beta hydrolase"/>
    <property type="match status" value="1"/>
</dbReference>
<dbReference type="Pfam" id="PF00109">
    <property type="entry name" value="ketoacyl-synt"/>
    <property type="match status" value="1"/>
</dbReference>
<organism evidence="9 10">
    <name type="scientific">Zopfia rhizophila CBS 207.26</name>
    <dbReference type="NCBI Taxonomy" id="1314779"/>
    <lineage>
        <taxon>Eukaryota</taxon>
        <taxon>Fungi</taxon>
        <taxon>Dikarya</taxon>
        <taxon>Ascomycota</taxon>
        <taxon>Pezizomycotina</taxon>
        <taxon>Dothideomycetes</taxon>
        <taxon>Dothideomycetes incertae sedis</taxon>
        <taxon>Zopfiaceae</taxon>
        <taxon>Zopfia</taxon>
    </lineage>
</organism>
<proteinExistence type="predicted"/>
<dbReference type="SUPFAM" id="SSF53901">
    <property type="entry name" value="Thiolase-like"/>
    <property type="match status" value="1"/>
</dbReference>
<evidence type="ECO:0000313" key="10">
    <source>
        <dbReference type="Proteomes" id="UP000800200"/>
    </source>
</evidence>
<evidence type="ECO:0000259" key="6">
    <source>
        <dbReference type="PROSITE" id="PS50075"/>
    </source>
</evidence>
<evidence type="ECO:0000256" key="5">
    <source>
        <dbReference type="SAM" id="MobiDB-lite"/>
    </source>
</evidence>
<dbReference type="PROSITE" id="PS00012">
    <property type="entry name" value="PHOSPHOPANTETHEINE"/>
    <property type="match status" value="2"/>
</dbReference>
<keyword evidence="3" id="KW-0808">Transferase</keyword>
<accession>A0A6A6DYR8</accession>
<dbReference type="PANTHER" id="PTHR43775:SF37">
    <property type="entry name" value="SI:DKEY-61P9.11"/>
    <property type="match status" value="1"/>
</dbReference>
<dbReference type="Pfam" id="PF00698">
    <property type="entry name" value="Acyl_transf_1"/>
    <property type="match status" value="1"/>
</dbReference>
<feature type="domain" description="Carrier" evidence="6">
    <location>
        <begin position="1771"/>
        <end position="1845"/>
    </location>
</feature>
<dbReference type="InterPro" id="IPR050091">
    <property type="entry name" value="PKS_NRPS_Biosynth_Enz"/>
</dbReference>
<dbReference type="Pfam" id="PF00975">
    <property type="entry name" value="Thioesterase"/>
    <property type="match status" value="1"/>
</dbReference>
<feature type="region of interest" description="Disordered" evidence="5">
    <location>
        <begin position="1601"/>
        <end position="1641"/>
    </location>
</feature>
<evidence type="ECO:0000256" key="2">
    <source>
        <dbReference type="ARBA" id="ARBA00022553"/>
    </source>
</evidence>
<dbReference type="InterPro" id="IPR049900">
    <property type="entry name" value="PKS_mFAS_DH"/>
</dbReference>
<feature type="compositionally biased region" description="Low complexity" evidence="5">
    <location>
        <begin position="1619"/>
        <end position="1631"/>
    </location>
</feature>
<dbReference type="InterPro" id="IPR001031">
    <property type="entry name" value="Thioesterase"/>
</dbReference>
<dbReference type="SUPFAM" id="SSF47336">
    <property type="entry name" value="ACP-like"/>
    <property type="match status" value="2"/>
</dbReference>
<dbReference type="NCBIfam" id="TIGR04532">
    <property type="entry name" value="PT_fungal_PKS"/>
    <property type="match status" value="1"/>
</dbReference>
<dbReference type="InterPro" id="IPR042104">
    <property type="entry name" value="PKS_dehydratase_sf"/>
</dbReference>
<feature type="region of interest" description="Disordered" evidence="5">
    <location>
        <begin position="1746"/>
        <end position="1771"/>
    </location>
</feature>
<dbReference type="Pfam" id="PF02801">
    <property type="entry name" value="Ketoacyl-synt_C"/>
    <property type="match status" value="1"/>
</dbReference>
<dbReference type="GO" id="GO:0006633">
    <property type="term" value="P:fatty acid biosynthetic process"/>
    <property type="evidence" value="ECO:0007669"/>
    <property type="project" value="InterPro"/>
</dbReference>
<dbReference type="InterPro" id="IPR009081">
    <property type="entry name" value="PP-bd_ACP"/>
</dbReference>
<dbReference type="SUPFAM" id="SSF52151">
    <property type="entry name" value="FabD/lysophospholipase-like"/>
    <property type="match status" value="1"/>
</dbReference>
<dbReference type="InterPro" id="IPR020806">
    <property type="entry name" value="PKS_PP-bd"/>
</dbReference>
<dbReference type="OrthoDB" id="329835at2759"/>
<dbReference type="PROSITE" id="PS00606">
    <property type="entry name" value="KS3_1"/>
    <property type="match status" value="1"/>
</dbReference>
<dbReference type="InterPro" id="IPR016035">
    <property type="entry name" value="Acyl_Trfase/lysoPLipase"/>
</dbReference>